<evidence type="ECO:0000313" key="6">
    <source>
        <dbReference type="EMBL" id="KAK4317816.1"/>
    </source>
</evidence>
<proteinExistence type="predicted"/>
<dbReference type="SUPFAM" id="SSF63411">
    <property type="entry name" value="LuxS/MPP-like metallohydrolase"/>
    <property type="match status" value="2"/>
</dbReference>
<dbReference type="GO" id="GO:0016020">
    <property type="term" value="C:membrane"/>
    <property type="evidence" value="ECO:0007669"/>
    <property type="project" value="UniProtKB-ARBA"/>
</dbReference>
<dbReference type="FunFam" id="3.30.830.10:FF:000021">
    <property type="entry name" value="Cytochrome b-c1 complex subunit 2"/>
    <property type="match status" value="1"/>
</dbReference>
<organism evidence="6 7">
    <name type="scientific">Petrolisthes manimaculis</name>
    <dbReference type="NCBI Taxonomy" id="1843537"/>
    <lineage>
        <taxon>Eukaryota</taxon>
        <taxon>Metazoa</taxon>
        <taxon>Ecdysozoa</taxon>
        <taxon>Arthropoda</taxon>
        <taxon>Crustacea</taxon>
        <taxon>Multicrustacea</taxon>
        <taxon>Malacostraca</taxon>
        <taxon>Eumalacostraca</taxon>
        <taxon>Eucarida</taxon>
        <taxon>Decapoda</taxon>
        <taxon>Pleocyemata</taxon>
        <taxon>Anomura</taxon>
        <taxon>Galatheoidea</taxon>
        <taxon>Porcellanidae</taxon>
        <taxon>Petrolisthes</taxon>
    </lineage>
</organism>
<dbReference type="Pfam" id="PF05193">
    <property type="entry name" value="Peptidase_M16_C"/>
    <property type="match status" value="1"/>
</dbReference>
<dbReference type="InterPro" id="IPR011765">
    <property type="entry name" value="Pept_M16_N"/>
</dbReference>
<evidence type="ECO:0000313" key="7">
    <source>
        <dbReference type="Proteomes" id="UP001292094"/>
    </source>
</evidence>
<dbReference type="InterPro" id="IPR050361">
    <property type="entry name" value="MPP/UQCRC_Complex"/>
</dbReference>
<name>A0AAE1Q1C3_9EUCA</name>
<evidence type="ECO:0000259" key="5">
    <source>
        <dbReference type="Pfam" id="PF05193"/>
    </source>
</evidence>
<accession>A0AAE1Q1C3</accession>
<sequence length="448" mass="45933">MASKLAKPSLLRTVTQRNYAAQAAAAASQPSSYTLAKHEPKVTTLPSGAVVASLENNSPVSRVGLLFKAGSRYESAKNLGVSHMLRSTVGLATDNMSSFAVIRTIQQGGGSLSAESGREHIVYSLDFNRDNLDAGLEVLSSVGTQPTFKPWEVQDNLQRINTDLALRDPSTITMELLHAAAFRNTGLGNSLFVPPHHLGKISSDMLKNFMASTHLAGRMAVVGLGVDHDALFKYASSLVGAGGEGVAGPAAYGGGELRHETGAAVTLVAVAGASASLGSKESVALAVAQQILGVGPGTKYGSNASSVLANAVASSGGLGAASSININYSDAGLFGYFVMADSASVEKVVRGVHGVVQNLKATDADVKQAKNRVKAAILMASESGAEFLTDMGLQALLTGKFVSPAEAAAAVDAVTPADVDSALQKVMGGKLSMSVVGSTSEVPYVDQL</sequence>
<keyword evidence="2" id="KW-0809">Transit peptide</keyword>
<keyword evidence="7" id="KW-1185">Reference proteome</keyword>
<evidence type="ECO:0000256" key="1">
    <source>
        <dbReference type="ARBA" id="ARBA00004173"/>
    </source>
</evidence>
<evidence type="ECO:0000256" key="2">
    <source>
        <dbReference type="ARBA" id="ARBA00022946"/>
    </source>
</evidence>
<dbReference type="InterPro" id="IPR007863">
    <property type="entry name" value="Peptidase_M16_C"/>
</dbReference>
<comment type="caution">
    <text evidence="6">The sequence shown here is derived from an EMBL/GenBank/DDBJ whole genome shotgun (WGS) entry which is preliminary data.</text>
</comment>
<feature type="domain" description="Peptidase M16 C-terminal" evidence="5">
    <location>
        <begin position="200"/>
        <end position="372"/>
    </location>
</feature>
<comment type="subcellular location">
    <subcellularLocation>
        <location evidence="1">Mitochondrion</location>
    </subcellularLocation>
</comment>
<dbReference type="FunFam" id="3.30.830.10:FF:000039">
    <property type="entry name" value="Ubiquinol-cytochrome c reductase core subunit 2"/>
    <property type="match status" value="1"/>
</dbReference>
<dbReference type="PANTHER" id="PTHR11851">
    <property type="entry name" value="METALLOPROTEASE"/>
    <property type="match status" value="1"/>
</dbReference>
<dbReference type="Proteomes" id="UP001292094">
    <property type="component" value="Unassembled WGS sequence"/>
</dbReference>
<dbReference type="EMBL" id="JAWZYT010000889">
    <property type="protein sequence ID" value="KAK4317816.1"/>
    <property type="molecule type" value="Genomic_DNA"/>
</dbReference>
<feature type="domain" description="Peptidase M16 N-terminal" evidence="4">
    <location>
        <begin position="51"/>
        <end position="194"/>
    </location>
</feature>
<evidence type="ECO:0000259" key="4">
    <source>
        <dbReference type="Pfam" id="PF00675"/>
    </source>
</evidence>
<gene>
    <name evidence="6" type="ORF">Pmani_011140</name>
</gene>
<reference evidence="6" key="1">
    <citation type="submission" date="2023-11" db="EMBL/GenBank/DDBJ databases">
        <title>Genome assemblies of two species of porcelain crab, Petrolisthes cinctipes and Petrolisthes manimaculis (Anomura: Porcellanidae).</title>
        <authorList>
            <person name="Angst P."/>
        </authorList>
    </citation>
    <scope>NUCLEOTIDE SEQUENCE</scope>
    <source>
        <strain evidence="6">PB745_02</strain>
        <tissue evidence="6">Gill</tissue>
    </source>
</reference>
<keyword evidence="3" id="KW-0496">Mitochondrion</keyword>
<dbReference type="GO" id="GO:0005739">
    <property type="term" value="C:mitochondrion"/>
    <property type="evidence" value="ECO:0007669"/>
    <property type="project" value="UniProtKB-SubCell"/>
</dbReference>
<dbReference type="AlphaFoldDB" id="A0AAE1Q1C3"/>
<dbReference type="PANTHER" id="PTHR11851:SF226">
    <property type="entry name" value="CYTOCHROME B-C1 COMPLEX SUBUNIT 2, MITOCHONDRIAL"/>
    <property type="match status" value="1"/>
</dbReference>
<dbReference type="Gene3D" id="3.30.830.10">
    <property type="entry name" value="Metalloenzyme, LuxS/M16 peptidase-like"/>
    <property type="match status" value="2"/>
</dbReference>
<dbReference type="Pfam" id="PF00675">
    <property type="entry name" value="Peptidase_M16"/>
    <property type="match status" value="1"/>
</dbReference>
<evidence type="ECO:0000256" key="3">
    <source>
        <dbReference type="ARBA" id="ARBA00023128"/>
    </source>
</evidence>
<dbReference type="GO" id="GO:0046872">
    <property type="term" value="F:metal ion binding"/>
    <property type="evidence" value="ECO:0007669"/>
    <property type="project" value="InterPro"/>
</dbReference>
<protein>
    <submittedName>
        <fullName evidence="6">Uncharacterized protein</fullName>
    </submittedName>
</protein>
<dbReference type="InterPro" id="IPR011249">
    <property type="entry name" value="Metalloenz_LuxS/M16"/>
</dbReference>